<dbReference type="Proteomes" id="UP000007151">
    <property type="component" value="Unassembled WGS sequence"/>
</dbReference>
<sequence length="39" mass="4344">MGHVFPLTRSADPSPISDRTLLQFNKSGQRHMAHVKVAL</sequence>
<protein>
    <submittedName>
        <fullName evidence="1">Uncharacterized protein</fullName>
    </submittedName>
</protein>
<comment type="caution">
    <text evidence="1">The sequence shown here is derived from an EMBL/GenBank/DDBJ whole genome shotgun (WGS) entry which is preliminary data.</text>
</comment>
<reference evidence="1 2" key="1">
    <citation type="journal article" date="2011" name="Cell">
        <title>The monarch butterfly genome yields insights into long-distance migration.</title>
        <authorList>
            <person name="Zhan S."/>
            <person name="Merlin C."/>
            <person name="Boore J.L."/>
            <person name="Reppert S.M."/>
        </authorList>
    </citation>
    <scope>NUCLEOTIDE SEQUENCE [LARGE SCALE GENOMIC DNA]</scope>
    <source>
        <strain evidence="1">F-2</strain>
    </source>
</reference>
<dbReference type="EMBL" id="AGBW02012898">
    <property type="protein sequence ID" value="OWR44250.1"/>
    <property type="molecule type" value="Genomic_DNA"/>
</dbReference>
<evidence type="ECO:0000313" key="2">
    <source>
        <dbReference type="Proteomes" id="UP000007151"/>
    </source>
</evidence>
<keyword evidence="2" id="KW-1185">Reference proteome</keyword>
<proteinExistence type="predicted"/>
<accession>A0A212ERX4</accession>
<evidence type="ECO:0000313" key="1">
    <source>
        <dbReference type="EMBL" id="OWR44250.1"/>
    </source>
</evidence>
<name>A0A212ERX4_DANPL</name>
<gene>
    <name evidence="1" type="ORF">KGM_207244</name>
</gene>
<organism evidence="1 2">
    <name type="scientific">Danaus plexippus plexippus</name>
    <dbReference type="NCBI Taxonomy" id="278856"/>
    <lineage>
        <taxon>Eukaryota</taxon>
        <taxon>Metazoa</taxon>
        <taxon>Ecdysozoa</taxon>
        <taxon>Arthropoda</taxon>
        <taxon>Hexapoda</taxon>
        <taxon>Insecta</taxon>
        <taxon>Pterygota</taxon>
        <taxon>Neoptera</taxon>
        <taxon>Endopterygota</taxon>
        <taxon>Lepidoptera</taxon>
        <taxon>Glossata</taxon>
        <taxon>Ditrysia</taxon>
        <taxon>Papilionoidea</taxon>
        <taxon>Nymphalidae</taxon>
        <taxon>Danainae</taxon>
        <taxon>Danaini</taxon>
        <taxon>Danaina</taxon>
        <taxon>Danaus</taxon>
        <taxon>Danaus</taxon>
    </lineage>
</organism>
<dbReference type="InParanoid" id="A0A212ERX4"/>
<dbReference type="AlphaFoldDB" id="A0A212ERX4"/>
<dbReference type="KEGG" id="dpl:KGM_207244"/>